<organism evidence="1 2">
    <name type="scientific">Punica granatum</name>
    <name type="common">Pomegranate</name>
    <dbReference type="NCBI Taxonomy" id="22663"/>
    <lineage>
        <taxon>Eukaryota</taxon>
        <taxon>Viridiplantae</taxon>
        <taxon>Streptophyta</taxon>
        <taxon>Embryophyta</taxon>
        <taxon>Tracheophyta</taxon>
        <taxon>Spermatophyta</taxon>
        <taxon>Magnoliopsida</taxon>
        <taxon>eudicotyledons</taxon>
        <taxon>Gunneridae</taxon>
        <taxon>Pentapetalae</taxon>
        <taxon>rosids</taxon>
        <taxon>malvids</taxon>
        <taxon>Myrtales</taxon>
        <taxon>Lythraceae</taxon>
        <taxon>Punica</taxon>
    </lineage>
</organism>
<name>A0A218Y1E5_PUNGR</name>
<dbReference type="Proteomes" id="UP000197138">
    <property type="component" value="Unassembled WGS sequence"/>
</dbReference>
<gene>
    <name evidence="1" type="ORF">CDL15_Pgr014924</name>
</gene>
<comment type="caution">
    <text evidence="1">The sequence shown here is derived from an EMBL/GenBank/DDBJ whole genome shotgun (WGS) entry which is preliminary data.</text>
</comment>
<proteinExistence type="predicted"/>
<sequence length="104" mass="12257">MVKRGGVTTTYSLEKYLYPTMCISMKTSSRFQKFRVNYQVRTRVDHLCFTDFSMSVQGELREEEPQQHLGRPRRLINELLCKPYYNPIRDATRDSTDRSAIELG</sequence>
<protein>
    <submittedName>
        <fullName evidence="1">Uncharacterized protein</fullName>
    </submittedName>
</protein>
<accession>A0A218Y1E5</accession>
<dbReference type="AlphaFoldDB" id="A0A218Y1E5"/>
<dbReference type="EMBL" id="MTKT01000548">
    <property type="protein sequence ID" value="OWM90621.1"/>
    <property type="molecule type" value="Genomic_DNA"/>
</dbReference>
<evidence type="ECO:0000313" key="1">
    <source>
        <dbReference type="EMBL" id="OWM90621.1"/>
    </source>
</evidence>
<reference evidence="2" key="1">
    <citation type="journal article" date="2017" name="Plant J.">
        <title>The pomegranate (Punica granatum L.) genome and the genomics of punicalagin biosynthesis.</title>
        <authorList>
            <person name="Qin G."/>
            <person name="Xu C."/>
            <person name="Ming R."/>
            <person name="Tang H."/>
            <person name="Guyot R."/>
            <person name="Kramer E.M."/>
            <person name="Hu Y."/>
            <person name="Yi X."/>
            <person name="Qi Y."/>
            <person name="Xu X."/>
            <person name="Gao Z."/>
            <person name="Pan H."/>
            <person name="Jian J."/>
            <person name="Tian Y."/>
            <person name="Yue Z."/>
            <person name="Xu Y."/>
        </authorList>
    </citation>
    <scope>NUCLEOTIDE SEQUENCE [LARGE SCALE GENOMIC DNA]</scope>
    <source>
        <strain evidence="2">cv. Dabenzi</strain>
    </source>
</reference>
<evidence type="ECO:0000313" key="2">
    <source>
        <dbReference type="Proteomes" id="UP000197138"/>
    </source>
</evidence>